<organism evidence="1 2">
    <name type="scientific">Candidatus Marithioploca araucensis</name>
    <dbReference type="NCBI Taxonomy" id="70273"/>
    <lineage>
        <taxon>Bacteria</taxon>
        <taxon>Pseudomonadati</taxon>
        <taxon>Pseudomonadota</taxon>
        <taxon>Gammaproteobacteria</taxon>
        <taxon>Thiotrichales</taxon>
        <taxon>Thiotrichaceae</taxon>
        <taxon>Candidatus Marithioploca</taxon>
    </lineage>
</organism>
<dbReference type="Proteomes" id="UP001171945">
    <property type="component" value="Unassembled WGS sequence"/>
</dbReference>
<feature type="non-terminal residue" evidence="1">
    <location>
        <position position="1"/>
    </location>
</feature>
<evidence type="ECO:0000313" key="2">
    <source>
        <dbReference type="Proteomes" id="UP001171945"/>
    </source>
</evidence>
<reference evidence="1" key="1">
    <citation type="submission" date="2023-06" db="EMBL/GenBank/DDBJ databases">
        <title>Uncultivated large filamentous bacteria from sulfidic sediments reveal new species and different genomic features in energy metabolism and defense.</title>
        <authorList>
            <person name="Fonseca A."/>
        </authorList>
    </citation>
    <scope>NUCLEOTIDE SEQUENCE</scope>
    <source>
        <strain evidence="1">HSG4</strain>
    </source>
</reference>
<dbReference type="EMBL" id="JAUCGM010000778">
    <property type="protein sequence ID" value="MDM8563653.1"/>
    <property type="molecule type" value="Genomic_DNA"/>
</dbReference>
<gene>
    <name evidence="1" type="ORF">QUF54_09895</name>
</gene>
<sequence length="222" mass="25947">LLALILIFLFFSITYPLDSKAEKKHEIQETVVKPAVLLETTKGQITPPIKQAASISLREAIYQSLLDEFKNDLSHWFAEIDETNLTMRFQNSETFFEVGHSSLNKHYQLRLADFFPRYVKILKEYKDAIETLSIEGHTSSEWKESVSQDEAYFNNMALSQKRTRAVLEYCLQLPSIRADKEWLRHILTANGLSSSRLIMENNFENIESSRRVEFRIYVICER</sequence>
<name>A0ABT7VVN8_9GAMM</name>
<keyword evidence="2" id="KW-1185">Reference proteome</keyword>
<dbReference type="InterPro" id="IPR036737">
    <property type="entry name" value="OmpA-like_sf"/>
</dbReference>
<dbReference type="SUPFAM" id="SSF103088">
    <property type="entry name" value="OmpA-like"/>
    <property type="match status" value="1"/>
</dbReference>
<proteinExistence type="predicted"/>
<comment type="caution">
    <text evidence="1">The sequence shown here is derived from an EMBL/GenBank/DDBJ whole genome shotgun (WGS) entry which is preliminary data.</text>
</comment>
<dbReference type="Gene3D" id="3.30.1330.60">
    <property type="entry name" value="OmpA-like domain"/>
    <property type="match status" value="1"/>
</dbReference>
<accession>A0ABT7VVN8</accession>
<evidence type="ECO:0000313" key="1">
    <source>
        <dbReference type="EMBL" id="MDM8563653.1"/>
    </source>
</evidence>
<protein>
    <submittedName>
        <fullName evidence="1">OmpA family protein</fullName>
    </submittedName>
</protein>